<sequence length="85" mass="9317">MREGYNTFTSVLVSERKDCGHDRKARSADAVGNLSSPPTTLRRNAEDLEHYMSHVCLCVSMATLPHSFPTTTALSSDLGDLTKAF</sequence>
<reference evidence="2" key="2">
    <citation type="submission" date="2020-11" db="EMBL/GenBank/DDBJ databases">
        <authorList>
            <person name="McCartney M.A."/>
            <person name="Auch B."/>
            <person name="Kono T."/>
            <person name="Mallez S."/>
            <person name="Becker A."/>
            <person name="Gohl D.M."/>
            <person name="Silverstein K.A.T."/>
            <person name="Koren S."/>
            <person name="Bechman K.B."/>
            <person name="Herman A."/>
            <person name="Abrahante J.E."/>
            <person name="Garbe J."/>
        </authorList>
    </citation>
    <scope>NUCLEOTIDE SEQUENCE</scope>
    <source>
        <strain evidence="2">Duluth1</strain>
        <tissue evidence="2">Whole animal</tissue>
    </source>
</reference>
<name>A0A9D4QWS5_DREPO</name>
<gene>
    <name evidence="2" type="ORF">DPMN_087863</name>
</gene>
<evidence type="ECO:0000313" key="2">
    <source>
        <dbReference type="EMBL" id="KAH3845582.1"/>
    </source>
</evidence>
<comment type="caution">
    <text evidence="2">The sequence shown here is derived from an EMBL/GenBank/DDBJ whole genome shotgun (WGS) entry which is preliminary data.</text>
</comment>
<accession>A0A9D4QWS5</accession>
<dbReference type="Proteomes" id="UP000828390">
    <property type="component" value="Unassembled WGS sequence"/>
</dbReference>
<dbReference type="EMBL" id="JAIWYP010000003">
    <property type="protein sequence ID" value="KAH3845582.1"/>
    <property type="molecule type" value="Genomic_DNA"/>
</dbReference>
<dbReference type="AlphaFoldDB" id="A0A9D4QWS5"/>
<reference evidence="2" key="1">
    <citation type="journal article" date="2019" name="bioRxiv">
        <title>The Genome of the Zebra Mussel, Dreissena polymorpha: A Resource for Invasive Species Research.</title>
        <authorList>
            <person name="McCartney M.A."/>
            <person name="Auch B."/>
            <person name="Kono T."/>
            <person name="Mallez S."/>
            <person name="Zhang Y."/>
            <person name="Obille A."/>
            <person name="Becker A."/>
            <person name="Abrahante J.E."/>
            <person name="Garbe J."/>
            <person name="Badalamenti J.P."/>
            <person name="Herman A."/>
            <person name="Mangelson H."/>
            <person name="Liachko I."/>
            <person name="Sullivan S."/>
            <person name="Sone E.D."/>
            <person name="Koren S."/>
            <person name="Silverstein K.A.T."/>
            <person name="Beckman K.B."/>
            <person name="Gohl D.M."/>
        </authorList>
    </citation>
    <scope>NUCLEOTIDE SEQUENCE</scope>
    <source>
        <strain evidence="2">Duluth1</strain>
        <tissue evidence="2">Whole animal</tissue>
    </source>
</reference>
<keyword evidence="3" id="KW-1185">Reference proteome</keyword>
<protein>
    <submittedName>
        <fullName evidence="2">Uncharacterized protein</fullName>
    </submittedName>
</protein>
<proteinExistence type="predicted"/>
<feature type="region of interest" description="Disordered" evidence="1">
    <location>
        <begin position="21"/>
        <end position="41"/>
    </location>
</feature>
<evidence type="ECO:0000313" key="3">
    <source>
        <dbReference type="Proteomes" id="UP000828390"/>
    </source>
</evidence>
<organism evidence="2 3">
    <name type="scientific">Dreissena polymorpha</name>
    <name type="common">Zebra mussel</name>
    <name type="synonym">Mytilus polymorpha</name>
    <dbReference type="NCBI Taxonomy" id="45954"/>
    <lineage>
        <taxon>Eukaryota</taxon>
        <taxon>Metazoa</taxon>
        <taxon>Spiralia</taxon>
        <taxon>Lophotrochozoa</taxon>
        <taxon>Mollusca</taxon>
        <taxon>Bivalvia</taxon>
        <taxon>Autobranchia</taxon>
        <taxon>Heteroconchia</taxon>
        <taxon>Euheterodonta</taxon>
        <taxon>Imparidentia</taxon>
        <taxon>Neoheterodontei</taxon>
        <taxon>Myida</taxon>
        <taxon>Dreissenoidea</taxon>
        <taxon>Dreissenidae</taxon>
        <taxon>Dreissena</taxon>
    </lineage>
</organism>
<evidence type="ECO:0000256" key="1">
    <source>
        <dbReference type="SAM" id="MobiDB-lite"/>
    </source>
</evidence>